<dbReference type="EMBL" id="QMNG01000041">
    <property type="protein sequence ID" value="RLC36621.1"/>
    <property type="molecule type" value="Genomic_DNA"/>
</dbReference>
<dbReference type="AlphaFoldDB" id="A0A420ZC31"/>
<organism evidence="1 2">
    <name type="scientific">candidate division Kazan bacterium</name>
    <dbReference type="NCBI Taxonomy" id="2202143"/>
    <lineage>
        <taxon>Bacteria</taxon>
        <taxon>Bacteria division Kazan-3B-28</taxon>
    </lineage>
</organism>
<protein>
    <submittedName>
        <fullName evidence="1">Uncharacterized protein</fullName>
    </submittedName>
</protein>
<sequence length="60" mass="7200">MQSVKLWNPGEPGGFLVVLKPRTKFRRWPIWCGIKILLHCSNWHCKMWVNVLLGTPWKRR</sequence>
<proteinExistence type="predicted"/>
<comment type="caution">
    <text evidence="1">The sequence shown here is derived from an EMBL/GenBank/DDBJ whole genome shotgun (WGS) entry which is preliminary data.</text>
</comment>
<evidence type="ECO:0000313" key="1">
    <source>
        <dbReference type="EMBL" id="RLC36621.1"/>
    </source>
</evidence>
<evidence type="ECO:0000313" key="2">
    <source>
        <dbReference type="Proteomes" id="UP000281261"/>
    </source>
</evidence>
<name>A0A420ZC31_UNCK3</name>
<gene>
    <name evidence="1" type="ORF">DRH29_04225</name>
</gene>
<dbReference type="Proteomes" id="UP000281261">
    <property type="component" value="Unassembled WGS sequence"/>
</dbReference>
<accession>A0A420ZC31</accession>
<reference evidence="1 2" key="1">
    <citation type="submission" date="2018-06" db="EMBL/GenBank/DDBJ databases">
        <title>Extensive metabolic versatility and redundancy in microbially diverse, dynamic hydrothermal sediments.</title>
        <authorList>
            <person name="Dombrowski N."/>
            <person name="Teske A."/>
            <person name="Baker B.J."/>
        </authorList>
    </citation>
    <scope>NUCLEOTIDE SEQUENCE [LARGE SCALE GENOMIC DNA]</scope>
    <source>
        <strain evidence="1">B79_G16</strain>
    </source>
</reference>